<gene>
    <name evidence="3" type="ORF">SAMN05421659_1218</name>
</gene>
<reference evidence="3 4" key="1">
    <citation type="submission" date="2016-10" db="EMBL/GenBank/DDBJ databases">
        <authorList>
            <person name="de Groot N.N."/>
        </authorList>
    </citation>
    <scope>NUCLEOTIDE SEQUENCE [LARGE SCALE GENOMIC DNA]</scope>
    <source>
        <strain evidence="3 4">DSM 9179</strain>
    </source>
</reference>
<name>A0A1I0RQA0_9FIRM</name>
<dbReference type="STRING" id="99656.SAMN05421659_1218"/>
<accession>A0A1I0RQA0</accession>
<proteinExistence type="predicted"/>
<dbReference type="EMBL" id="FOJI01000021">
    <property type="protein sequence ID" value="SEW43478.1"/>
    <property type="molecule type" value="Genomic_DNA"/>
</dbReference>
<keyword evidence="2" id="KW-1133">Transmembrane helix</keyword>
<evidence type="ECO:0000313" key="3">
    <source>
        <dbReference type="EMBL" id="SEW43478.1"/>
    </source>
</evidence>
<evidence type="ECO:0000256" key="1">
    <source>
        <dbReference type="SAM" id="MobiDB-lite"/>
    </source>
</evidence>
<protein>
    <submittedName>
        <fullName evidence="3">Uncharacterized protein</fullName>
    </submittedName>
</protein>
<keyword evidence="2" id="KW-0812">Transmembrane</keyword>
<evidence type="ECO:0000256" key="2">
    <source>
        <dbReference type="SAM" id="Phobius"/>
    </source>
</evidence>
<organism evidence="3 4">
    <name type="scientific">[Clostridium] fimetarium</name>
    <dbReference type="NCBI Taxonomy" id="99656"/>
    <lineage>
        <taxon>Bacteria</taxon>
        <taxon>Bacillati</taxon>
        <taxon>Bacillota</taxon>
        <taxon>Clostridia</taxon>
        <taxon>Lachnospirales</taxon>
        <taxon>Lachnospiraceae</taxon>
    </lineage>
</organism>
<dbReference type="RefSeq" id="WP_092457351.1">
    <property type="nucleotide sequence ID" value="NZ_FOJI01000021.1"/>
</dbReference>
<dbReference type="Proteomes" id="UP000199701">
    <property type="component" value="Unassembled WGS sequence"/>
</dbReference>
<evidence type="ECO:0000313" key="4">
    <source>
        <dbReference type="Proteomes" id="UP000199701"/>
    </source>
</evidence>
<feature type="transmembrane region" description="Helical" evidence="2">
    <location>
        <begin position="35"/>
        <end position="61"/>
    </location>
</feature>
<keyword evidence="4" id="KW-1185">Reference proteome</keyword>
<feature type="compositionally biased region" description="Basic and acidic residues" evidence="1">
    <location>
        <begin position="13"/>
        <end position="23"/>
    </location>
</feature>
<keyword evidence="2" id="KW-0472">Membrane</keyword>
<dbReference type="AlphaFoldDB" id="A0A1I0RQA0"/>
<dbReference type="OrthoDB" id="2066997at2"/>
<sequence length="379" mass="42915">MNIKRNKMQNTEHNTEQNTEKNQKQNPKKMKLNKFGVFLLAYSGVLISIVIVLLVLLYGTLKDYEKSMPNNSMSKIVKGFTPDNIEQVLNDNSVKINDFETVSSVADYFKLKMQDKEVTYKRKSGEFTDTTPVYLVKAGDASIAKVTLVENGKNAHNFTKWKLGSVSFDGFIDAENEITIAAPSTAEVKLNGVKISDSYITQKNIIFDIVKNVGPFVKIPTSVEYKVSGLMVQPEITASINGVELEVIVEGKTCTVNYPTDEALFEAQKPTIHTINQEIGKFMINRGSLTTLNKYLIGNAKLNMNIEGIWAYSYGKSYTYEFRNEKTFDLIKYSDDCFSCSIYFDLYVKWVDTDKTYQTSMTYTFVKTNGSWLVAEILQ</sequence>
<feature type="region of interest" description="Disordered" evidence="1">
    <location>
        <begin position="1"/>
        <end position="27"/>
    </location>
</feature>